<gene>
    <name evidence="9" type="ORF">PXH66_20685</name>
</gene>
<comment type="subcellular location">
    <subcellularLocation>
        <location evidence="1">Cell membrane</location>
        <topology evidence="1">Multi-pass membrane protein</topology>
    </subcellularLocation>
</comment>
<feature type="domain" description="MacB-like periplasmic core" evidence="8">
    <location>
        <begin position="26"/>
        <end position="233"/>
    </location>
</feature>
<dbReference type="GO" id="GO:0005886">
    <property type="term" value="C:plasma membrane"/>
    <property type="evidence" value="ECO:0007669"/>
    <property type="project" value="UniProtKB-SubCell"/>
</dbReference>
<dbReference type="AlphaFoldDB" id="A0AAF0A062"/>
<dbReference type="PANTHER" id="PTHR30287:SF1">
    <property type="entry name" value="INNER MEMBRANE PROTEIN"/>
    <property type="match status" value="1"/>
</dbReference>
<accession>A0AAF0A062</accession>
<keyword evidence="10" id="KW-1185">Reference proteome</keyword>
<keyword evidence="3 6" id="KW-0812">Transmembrane</keyword>
<dbReference type="InterPro" id="IPR025857">
    <property type="entry name" value="MacB_PCD"/>
</dbReference>
<feature type="transmembrane region" description="Helical" evidence="6">
    <location>
        <begin position="307"/>
        <end position="332"/>
    </location>
</feature>
<dbReference type="InterPro" id="IPR038766">
    <property type="entry name" value="Membrane_comp_ABC_pdt"/>
</dbReference>
<evidence type="ECO:0000256" key="2">
    <source>
        <dbReference type="ARBA" id="ARBA00022475"/>
    </source>
</evidence>
<feature type="transmembrane region" description="Helical" evidence="6">
    <location>
        <begin position="428"/>
        <end position="450"/>
    </location>
</feature>
<evidence type="ECO:0000313" key="10">
    <source>
        <dbReference type="Proteomes" id="UP001218638"/>
    </source>
</evidence>
<proteinExistence type="predicted"/>
<name>A0AAF0A062_9BACT</name>
<dbReference type="Pfam" id="PF02687">
    <property type="entry name" value="FtsX"/>
    <property type="match status" value="2"/>
</dbReference>
<keyword evidence="2" id="KW-1003">Cell membrane</keyword>
<feature type="domain" description="ABC3 transporter permease C-terminal" evidence="7">
    <location>
        <begin position="727"/>
        <end position="841"/>
    </location>
</feature>
<feature type="transmembrane region" description="Helical" evidence="6">
    <location>
        <begin position="480"/>
        <end position="498"/>
    </location>
</feature>
<evidence type="ECO:0000259" key="8">
    <source>
        <dbReference type="Pfam" id="PF12704"/>
    </source>
</evidence>
<keyword evidence="4 6" id="KW-1133">Transmembrane helix</keyword>
<feature type="domain" description="ABC3 transporter permease C-terminal" evidence="7">
    <location>
        <begin position="265"/>
        <end position="384"/>
    </location>
</feature>
<dbReference type="PANTHER" id="PTHR30287">
    <property type="entry name" value="MEMBRANE COMPONENT OF PREDICTED ABC SUPERFAMILY METABOLITE UPTAKE TRANSPORTER"/>
    <property type="match status" value="1"/>
</dbReference>
<feature type="transmembrane region" description="Helical" evidence="6">
    <location>
        <begin position="404"/>
        <end position="422"/>
    </location>
</feature>
<feature type="transmembrane region" description="Helical" evidence="6">
    <location>
        <begin position="809"/>
        <end position="832"/>
    </location>
</feature>
<evidence type="ECO:0000256" key="4">
    <source>
        <dbReference type="ARBA" id="ARBA00022989"/>
    </source>
</evidence>
<feature type="transmembrane region" description="Helical" evidence="6">
    <location>
        <begin position="352"/>
        <end position="379"/>
    </location>
</feature>
<evidence type="ECO:0000259" key="7">
    <source>
        <dbReference type="Pfam" id="PF02687"/>
    </source>
</evidence>
<protein>
    <submittedName>
        <fullName evidence="9">ABC transporter permease</fullName>
    </submittedName>
</protein>
<dbReference type="RefSeq" id="WP_330931969.1">
    <property type="nucleotide sequence ID" value="NZ_CP119075.1"/>
</dbReference>
<dbReference type="Pfam" id="PF12704">
    <property type="entry name" value="MacB_PCD"/>
    <property type="match status" value="1"/>
</dbReference>
<feature type="transmembrane region" description="Helical" evidence="6">
    <location>
        <begin position="776"/>
        <end position="803"/>
    </location>
</feature>
<organism evidence="9 10">
    <name type="scientific">Synoicihabitans lomoniglobus</name>
    <dbReference type="NCBI Taxonomy" id="2909285"/>
    <lineage>
        <taxon>Bacteria</taxon>
        <taxon>Pseudomonadati</taxon>
        <taxon>Verrucomicrobiota</taxon>
        <taxon>Opitutia</taxon>
        <taxon>Opitutales</taxon>
        <taxon>Opitutaceae</taxon>
        <taxon>Synoicihabitans</taxon>
    </lineage>
</organism>
<dbReference type="Proteomes" id="UP001218638">
    <property type="component" value="Chromosome"/>
</dbReference>
<feature type="transmembrane region" description="Helical" evidence="6">
    <location>
        <begin position="723"/>
        <end position="744"/>
    </location>
</feature>
<evidence type="ECO:0000313" key="9">
    <source>
        <dbReference type="EMBL" id="WED64768.1"/>
    </source>
</evidence>
<sequence>MGKNSNIPFILKMAWRDSRASRRRLVLASFSIVLGIAALVAIGSFNANLRDAIDAQARTLLGADLRVQGRTAFSPDVAVALDALGGKQAEEVALSTMIVFPTAENRTRLATLRALGGGYPFYGTFQTVPADAPARLAAGGRVAVLEETLMAQFGVQVGDPIKLGTNEFTVVGALQQIPGDSAVVAMLSPRVFIPRDELENAGLLGPGSMARHRRYIVFDDGSDALEVERRMRKQFREEHLGYDTVEERKRELGQALRNVYQFLSLVGFVALFLGGIGVASAIHVHIRQKIPTVAVLRCLGASSGTAFGVYLVQGLALGLIGSAVGAALGVGVQLALPEIVAGMLPVDVDFSIAWGVVFKGAAAGLVICALFTLLPLLAVRRVSPLMAIRATVAESEAAKDPWRWVVYAAILGTVAVFAMRQAPRWQVGVGFVVTLLVSFLVLGALGKGVAWAARKFTPKRAPYVVRQGIANLHRPNNRTILLLLALGLGTFLIVTLALTRATLLAQIAGSGGADRPNLLFFDIQDDQIDPLRDVLIREGAPLQADAPIVTMRVSKVNDRSVTSILRDKSNDIADWTLRREYRSTFRDHLNERTEKLVGGEFTGRVESDVDVIPISMEVGLADQMKVKLGDEIEWDVQGLPMLSRITSLREVEWRRMEPNFFVVFPAGVLEPAPKFYVAATRVATPADSARVQQSVVGLLPNVSAIDLQLVLETLDGIFSKVQFVIQFMALFTVVTGVIVLAGAVMSGRFQRLREVVLLRTLGATGRQLWQIQLVEYAVLGVLAAVVGCGLAVAANALLAHFVFQTAGVFSLLTLVVSLVLVTAITLITGILANRGVTNHPPLEVLRAEG</sequence>
<keyword evidence="5 6" id="KW-0472">Membrane</keyword>
<dbReference type="InterPro" id="IPR003838">
    <property type="entry name" value="ABC3_permease_C"/>
</dbReference>
<evidence type="ECO:0000256" key="5">
    <source>
        <dbReference type="ARBA" id="ARBA00023136"/>
    </source>
</evidence>
<dbReference type="KEGG" id="slom:PXH66_20685"/>
<reference evidence="9" key="1">
    <citation type="submission" date="2023-03" db="EMBL/GenBank/DDBJ databases">
        <title>Lomoglobus Profundus gen. nov., sp. nov., a novel member of the phylum Verrucomicrobia, isolated from deep-marine sediment of South China Sea.</title>
        <authorList>
            <person name="Ahmad T."/>
            <person name="Ishaq S.E."/>
            <person name="Wang F."/>
        </authorList>
    </citation>
    <scope>NUCLEOTIDE SEQUENCE</scope>
    <source>
        <strain evidence="9">LMO-M01</strain>
    </source>
</reference>
<evidence type="ECO:0000256" key="1">
    <source>
        <dbReference type="ARBA" id="ARBA00004651"/>
    </source>
</evidence>
<dbReference type="EMBL" id="CP119075">
    <property type="protein sequence ID" value="WED64768.1"/>
    <property type="molecule type" value="Genomic_DNA"/>
</dbReference>
<evidence type="ECO:0000256" key="3">
    <source>
        <dbReference type="ARBA" id="ARBA00022692"/>
    </source>
</evidence>
<feature type="transmembrane region" description="Helical" evidence="6">
    <location>
        <begin position="259"/>
        <end position="286"/>
    </location>
</feature>
<evidence type="ECO:0000256" key="6">
    <source>
        <dbReference type="SAM" id="Phobius"/>
    </source>
</evidence>